<reference evidence="1 2" key="2">
    <citation type="submission" date="2018-11" db="EMBL/GenBank/DDBJ databases">
        <authorList>
            <consortium name="Pathogen Informatics"/>
        </authorList>
    </citation>
    <scope>NUCLEOTIDE SEQUENCE [LARGE SCALE GENOMIC DNA]</scope>
</reference>
<sequence length="74" mass="8282">MRILLQIFITTEPEQLLTYSCLQATSANIRFLLASSDISEHTRDLLLASSDISEHTRRISSWLQATSASIHAAH</sequence>
<dbReference type="WBParaSite" id="HNAJ_0000250201-mRNA-1">
    <property type="protein sequence ID" value="HNAJ_0000250201-mRNA-1"/>
    <property type="gene ID" value="HNAJ_0000250201"/>
</dbReference>
<protein>
    <submittedName>
        <fullName evidence="3">DUF3475 domain-containing protein</fullName>
    </submittedName>
</protein>
<accession>A0A0R3T614</accession>
<dbReference type="AlphaFoldDB" id="A0A0R3T614"/>
<proteinExistence type="predicted"/>
<reference evidence="3" key="1">
    <citation type="submission" date="2017-02" db="UniProtKB">
        <authorList>
            <consortium name="WormBaseParasite"/>
        </authorList>
    </citation>
    <scope>IDENTIFICATION</scope>
</reference>
<evidence type="ECO:0000313" key="3">
    <source>
        <dbReference type="WBParaSite" id="HNAJ_0000250201-mRNA-1"/>
    </source>
</evidence>
<dbReference type="Proteomes" id="UP000278807">
    <property type="component" value="Unassembled WGS sequence"/>
</dbReference>
<name>A0A0R3T614_RODNA</name>
<evidence type="ECO:0000313" key="1">
    <source>
        <dbReference type="EMBL" id="VDN98360.1"/>
    </source>
</evidence>
<gene>
    <name evidence="1" type="ORF">HNAJ_LOCUS2501</name>
</gene>
<dbReference type="EMBL" id="UZAE01001229">
    <property type="protein sequence ID" value="VDN98360.1"/>
    <property type="molecule type" value="Genomic_DNA"/>
</dbReference>
<organism evidence="3">
    <name type="scientific">Rodentolepis nana</name>
    <name type="common">Dwarf tapeworm</name>
    <name type="synonym">Hymenolepis nana</name>
    <dbReference type="NCBI Taxonomy" id="102285"/>
    <lineage>
        <taxon>Eukaryota</taxon>
        <taxon>Metazoa</taxon>
        <taxon>Spiralia</taxon>
        <taxon>Lophotrochozoa</taxon>
        <taxon>Platyhelminthes</taxon>
        <taxon>Cestoda</taxon>
        <taxon>Eucestoda</taxon>
        <taxon>Cyclophyllidea</taxon>
        <taxon>Hymenolepididae</taxon>
        <taxon>Rodentolepis</taxon>
    </lineage>
</organism>
<keyword evidence="2" id="KW-1185">Reference proteome</keyword>
<evidence type="ECO:0000313" key="2">
    <source>
        <dbReference type="Proteomes" id="UP000278807"/>
    </source>
</evidence>